<dbReference type="STRING" id="454130.A0A0U5GI17"/>
<evidence type="ECO:0000256" key="2">
    <source>
        <dbReference type="SAM" id="Phobius"/>
    </source>
</evidence>
<feature type="region of interest" description="Disordered" evidence="1">
    <location>
        <begin position="271"/>
        <end position="326"/>
    </location>
</feature>
<keyword evidence="2" id="KW-0472">Membrane</keyword>
<keyword evidence="5" id="KW-1185">Reference proteome</keyword>
<proteinExistence type="predicted"/>
<feature type="chain" id="PRO_5006857903" description="Mid2 domain-containing protein" evidence="3">
    <location>
        <begin position="21"/>
        <end position="326"/>
    </location>
</feature>
<evidence type="ECO:0008006" key="6">
    <source>
        <dbReference type="Google" id="ProtNLM"/>
    </source>
</evidence>
<feature type="region of interest" description="Disordered" evidence="1">
    <location>
        <begin position="173"/>
        <end position="202"/>
    </location>
</feature>
<sequence length="326" mass="34973">MRSRLPFVIALAALILLVFADDDSDSDSDSHSDSESISSPTSTHTNTTISATCYNLDGSEATDHVPCQSGDVANCCNAGDICMSNGLCFQQGERGMVLSRGSCTDHSWGARCYAPCSDYHRSGTVAIVNVGFDSEGPEYCCGSVTMDGDNEEISCEYGTGPFSIPRGTAIPGVAGLSDYHPKSDDDKHDGEDDEDDDDDHKRVSPGIAVALGVGIPIGLLIMGGVLWAIWERRRRQLRIEEEDGRSTSGMTLTNMKMPGLHHRYGPVASPVPTWSGRATPTGSQSVLLHPVTSSPLNSPPSSPPQSPPREGERFQLRGEREGNERR</sequence>
<feature type="compositionally biased region" description="Pro residues" evidence="1">
    <location>
        <begin position="297"/>
        <end position="307"/>
    </location>
</feature>
<accession>A0A0U5GI17</accession>
<name>A0A0U5GI17_ASPCI</name>
<feature type="compositionally biased region" description="Basic and acidic residues" evidence="1">
    <location>
        <begin position="179"/>
        <end position="190"/>
    </location>
</feature>
<reference evidence="5" key="1">
    <citation type="journal article" date="2016" name="Genome Announc.">
        <title>Draft genome sequences of fungus Aspergillus calidoustus.</title>
        <authorList>
            <person name="Horn F."/>
            <person name="Linde J."/>
            <person name="Mattern D.J."/>
            <person name="Walther G."/>
            <person name="Guthke R."/>
            <person name="Scherlach K."/>
            <person name="Martin K."/>
            <person name="Brakhage A.A."/>
            <person name="Petzke L."/>
            <person name="Valiante V."/>
        </authorList>
    </citation>
    <scope>NUCLEOTIDE SEQUENCE [LARGE SCALE GENOMIC DNA]</scope>
    <source>
        <strain evidence="5">SF006504</strain>
    </source>
</reference>
<evidence type="ECO:0000313" key="4">
    <source>
        <dbReference type="EMBL" id="CEL00468.1"/>
    </source>
</evidence>
<keyword evidence="2" id="KW-0812">Transmembrane</keyword>
<keyword evidence="3" id="KW-0732">Signal</keyword>
<feature type="compositionally biased region" description="Basic and acidic residues" evidence="1">
    <location>
        <begin position="309"/>
        <end position="326"/>
    </location>
</feature>
<dbReference type="Proteomes" id="UP000054771">
    <property type="component" value="Unassembled WGS sequence"/>
</dbReference>
<dbReference type="OrthoDB" id="5215637at2759"/>
<organism evidence="4 5">
    <name type="scientific">Aspergillus calidoustus</name>
    <dbReference type="NCBI Taxonomy" id="454130"/>
    <lineage>
        <taxon>Eukaryota</taxon>
        <taxon>Fungi</taxon>
        <taxon>Dikarya</taxon>
        <taxon>Ascomycota</taxon>
        <taxon>Pezizomycotina</taxon>
        <taxon>Eurotiomycetes</taxon>
        <taxon>Eurotiomycetidae</taxon>
        <taxon>Eurotiales</taxon>
        <taxon>Aspergillaceae</taxon>
        <taxon>Aspergillus</taxon>
        <taxon>Aspergillus subgen. Nidulantes</taxon>
    </lineage>
</organism>
<protein>
    <recommendedName>
        <fullName evidence="6">Mid2 domain-containing protein</fullName>
    </recommendedName>
</protein>
<feature type="transmembrane region" description="Helical" evidence="2">
    <location>
        <begin position="207"/>
        <end position="230"/>
    </location>
</feature>
<feature type="compositionally biased region" description="Polar residues" evidence="1">
    <location>
        <begin position="276"/>
        <end position="286"/>
    </location>
</feature>
<feature type="signal peptide" evidence="3">
    <location>
        <begin position="1"/>
        <end position="20"/>
    </location>
</feature>
<evidence type="ECO:0000256" key="3">
    <source>
        <dbReference type="SAM" id="SignalP"/>
    </source>
</evidence>
<evidence type="ECO:0000256" key="1">
    <source>
        <dbReference type="SAM" id="MobiDB-lite"/>
    </source>
</evidence>
<dbReference type="EMBL" id="CDMC01000001">
    <property type="protein sequence ID" value="CEL00468.1"/>
    <property type="molecule type" value="Genomic_DNA"/>
</dbReference>
<evidence type="ECO:0000313" key="5">
    <source>
        <dbReference type="Proteomes" id="UP000054771"/>
    </source>
</evidence>
<dbReference type="OMA" id="ANCCNAG"/>
<dbReference type="AlphaFoldDB" id="A0A0U5GI17"/>
<keyword evidence="2" id="KW-1133">Transmembrane helix</keyword>
<gene>
    <name evidence="4" type="ORF">ASPCAL00068</name>
</gene>